<dbReference type="Gene3D" id="2.10.110.10">
    <property type="entry name" value="Cysteine Rich Protein"/>
    <property type="match status" value="1"/>
</dbReference>
<dbReference type="EMBL" id="KP795523">
    <property type="protein sequence ID" value="AKN37143.1"/>
    <property type="molecule type" value="Genomic_DNA"/>
</dbReference>
<reference evidence="1" key="1">
    <citation type="journal article" date="2015" name="MBio">
        <title>Eco-Evolutionary Dynamics of Episomes among Ecologically Cohesive Bacterial Populations.</title>
        <authorList>
            <person name="Xue H."/>
            <person name="Cordero O.X."/>
            <person name="Camas F.M."/>
            <person name="Trimble W."/>
            <person name="Meyer F."/>
            <person name="Guglielmini J."/>
            <person name="Rocha E.P."/>
            <person name="Polz M.F."/>
        </authorList>
    </citation>
    <scope>NUCLEOTIDE SEQUENCE</scope>
    <source>
        <strain evidence="1">FF_146</strain>
    </source>
</reference>
<proteinExistence type="predicted"/>
<protein>
    <submittedName>
        <fullName evidence="1">Uncharacterized protein</fullName>
    </submittedName>
</protein>
<accession>A0A0H3ZLS9</accession>
<organism evidence="1">
    <name type="scientific">Vibrio genomosp. F6</name>
    <dbReference type="NCBI Taxonomy" id="723172"/>
    <lineage>
        <taxon>Bacteria</taxon>
        <taxon>Pseudomonadati</taxon>
        <taxon>Pseudomonadota</taxon>
        <taxon>Gammaproteobacteria</taxon>
        <taxon>Vibrionales</taxon>
        <taxon>Vibrionaceae</taxon>
        <taxon>Vibrio</taxon>
    </lineage>
</organism>
<evidence type="ECO:0000313" key="1">
    <source>
        <dbReference type="EMBL" id="AKN37143.1"/>
    </source>
</evidence>
<name>A0A0H3ZLS9_9VIBR</name>
<dbReference type="AlphaFoldDB" id="A0A0H3ZLS9"/>
<sequence>MFVGYCSKCGESIYSSDEVVRTEEGNFHYECTDEGYEDTHGTSAKQSN</sequence>
<dbReference type="SUPFAM" id="SSF57716">
    <property type="entry name" value="Glucocorticoid receptor-like (DNA-binding domain)"/>
    <property type="match status" value="1"/>
</dbReference>